<protein>
    <submittedName>
        <fullName evidence="1">Pimeloyl-ACP methyl ester carboxylesterase</fullName>
    </submittedName>
</protein>
<comment type="caution">
    <text evidence="1">The sequence shown here is derived from an EMBL/GenBank/DDBJ whole genome shotgun (WGS) entry which is preliminary data.</text>
</comment>
<dbReference type="EMBL" id="JAFICZ010000001">
    <property type="protein sequence ID" value="MBP1293655.1"/>
    <property type="molecule type" value="Genomic_DNA"/>
</dbReference>
<gene>
    <name evidence="1" type="ORF">JOH49_003408</name>
</gene>
<reference evidence="1" key="1">
    <citation type="submission" date="2021-02" db="EMBL/GenBank/DDBJ databases">
        <title>Genomic Encyclopedia of Type Strains, Phase IV (KMG-V): Genome sequencing to study the core and pangenomes of soil and plant-associated prokaryotes.</title>
        <authorList>
            <person name="Whitman W."/>
        </authorList>
    </citation>
    <scope>NUCLEOTIDE SEQUENCE</scope>
    <source>
        <strain evidence="1">USDA 406</strain>
    </source>
</reference>
<organism evidence="1 2">
    <name type="scientific">Bradyrhizobium elkanii</name>
    <dbReference type="NCBI Taxonomy" id="29448"/>
    <lineage>
        <taxon>Bacteria</taxon>
        <taxon>Pseudomonadati</taxon>
        <taxon>Pseudomonadota</taxon>
        <taxon>Alphaproteobacteria</taxon>
        <taxon>Hyphomicrobiales</taxon>
        <taxon>Nitrobacteraceae</taxon>
        <taxon>Bradyrhizobium</taxon>
    </lineage>
</organism>
<proteinExistence type="predicted"/>
<dbReference type="SUPFAM" id="SSF53474">
    <property type="entry name" value="alpha/beta-Hydrolases"/>
    <property type="match status" value="1"/>
</dbReference>
<dbReference type="Proteomes" id="UP000673383">
    <property type="component" value="Unassembled WGS sequence"/>
</dbReference>
<dbReference type="Gene3D" id="3.40.50.1820">
    <property type="entry name" value="alpha/beta hydrolase"/>
    <property type="match status" value="1"/>
</dbReference>
<sequence length="448" mass="50423">MMKSPRKKIRSLLVVVLSVAGAASGIWGCRRWHGTHEPPEARLALDAYYPEMPPDANHRYLNLPMDYTDESSGRFRAFYVLSTNFNPKDPVVFFLTDGQMELVGPEMDFSFFDEQLPGVSYVLIGHRGHCPTLFPEVYPDGKLDLRRAMNLYGSWQRIEDIERVRKDMVSAKLLPSDGRIMIFGASGAGLLAQQYLQRYGEHVTRTLLATTGAPDLARQHGWTYARNLAEIDSQAAASLSEIAKLENGRRANLAYMVFQLARQGQSGLATLRKIVHEELTHNFLPYTLHDLHMSLRWALTRTLLSLPAADAVKVRMYELLGRDLQSMSSYGYDLPLYVWSAEVLKNFLQEPVSLPNLQLDRSRYQGEVLVIAGKDDVVFSPAIGNAIASAYSRSRLLLVRGGHQLELDHEYQRAVRRAFFLHGLHAGETVLLLDTPPSGPARRDGEPQ</sequence>
<dbReference type="AlphaFoldDB" id="A0A8I1Y7E6"/>
<evidence type="ECO:0000313" key="2">
    <source>
        <dbReference type="Proteomes" id="UP000673383"/>
    </source>
</evidence>
<name>A0A8I1Y7E6_BRAEL</name>
<accession>A0A8I1Y7E6</accession>
<evidence type="ECO:0000313" key="1">
    <source>
        <dbReference type="EMBL" id="MBP1293655.1"/>
    </source>
</evidence>
<dbReference type="RefSeq" id="WP_244980955.1">
    <property type="nucleotide sequence ID" value="NZ_CP126003.1"/>
</dbReference>
<dbReference type="InterPro" id="IPR029058">
    <property type="entry name" value="AB_hydrolase_fold"/>
</dbReference>